<dbReference type="SUPFAM" id="SSF51430">
    <property type="entry name" value="NAD(P)-linked oxidoreductase"/>
    <property type="match status" value="1"/>
</dbReference>
<keyword evidence="2" id="KW-0560">Oxidoreductase</keyword>
<dbReference type="EMBL" id="JBBMFJ010000058">
    <property type="protein sequence ID" value="MEQ2564582.1"/>
    <property type="molecule type" value="Genomic_DNA"/>
</dbReference>
<sequence length="315" mass="35417">MKYTVLGRSGISVSRISMGTHHLNDPADMDKHVQNFLYAYKKGINFFETSVTYGEGYSELILGEAVKEMKKGEHPFFIMSKTHAGDHETFRRDLENSLKRLGVDSIDAFTCLWGVKSGVEWSGAKAYGALKEMERAREEGLIKHIAISAHMKNQELEPIVKEYPFDYSVQGFNVVNSAYRADGLKATWESGAGTIAMNPLATGDILKYSHIFDAIRIREDQSLVQAAYSYVLSTPWVHSVLGTFNSKEQIDEALSVLEEAPYSEAELKKVQTCLKGRIRSTSLKERIDTGKGLRQRPYILREEAADLMEVYPLSV</sequence>
<dbReference type="Proteomes" id="UP001437460">
    <property type="component" value="Unassembled WGS sequence"/>
</dbReference>
<dbReference type="CDD" id="cd19096">
    <property type="entry name" value="AKR_Fe-S_oxidoreductase"/>
    <property type="match status" value="1"/>
</dbReference>
<organism evidence="2 3">
    <name type="scientific">Ventrimonas faecis</name>
    <dbReference type="NCBI Taxonomy" id="3133170"/>
    <lineage>
        <taxon>Bacteria</taxon>
        <taxon>Bacillati</taxon>
        <taxon>Bacillota</taxon>
        <taxon>Clostridia</taxon>
        <taxon>Lachnospirales</taxon>
        <taxon>Lachnospiraceae</taxon>
        <taxon>Ventrimonas</taxon>
    </lineage>
</organism>
<dbReference type="Gene3D" id="3.20.20.100">
    <property type="entry name" value="NADP-dependent oxidoreductase domain"/>
    <property type="match status" value="1"/>
</dbReference>
<accession>A0ABV1HQH3</accession>
<proteinExistence type="predicted"/>
<dbReference type="PANTHER" id="PTHR43312:SF1">
    <property type="entry name" value="NADP-DEPENDENT OXIDOREDUCTASE DOMAIN-CONTAINING PROTEIN"/>
    <property type="match status" value="1"/>
</dbReference>
<dbReference type="PANTHER" id="PTHR43312">
    <property type="entry name" value="D-THREO-ALDOSE 1-DEHYDROGENASE"/>
    <property type="match status" value="1"/>
</dbReference>
<dbReference type="EC" id="1.1.1.-" evidence="2"/>
<feature type="domain" description="NADP-dependent oxidoreductase" evidence="1">
    <location>
        <begin position="15"/>
        <end position="274"/>
    </location>
</feature>
<keyword evidence="3" id="KW-1185">Reference proteome</keyword>
<evidence type="ECO:0000313" key="2">
    <source>
        <dbReference type="EMBL" id="MEQ2564582.1"/>
    </source>
</evidence>
<dbReference type="RefSeq" id="WP_349230566.1">
    <property type="nucleotide sequence ID" value="NZ_JBBMFJ010000058.1"/>
</dbReference>
<gene>
    <name evidence="2" type="ORF">WMO41_15650</name>
</gene>
<protein>
    <submittedName>
        <fullName evidence="2">Aldo/keto reductase</fullName>
        <ecNumber evidence="2">1.1.1.-</ecNumber>
    </submittedName>
</protein>
<evidence type="ECO:0000313" key="3">
    <source>
        <dbReference type="Proteomes" id="UP001437460"/>
    </source>
</evidence>
<reference evidence="2 3" key="1">
    <citation type="submission" date="2024-03" db="EMBL/GenBank/DDBJ databases">
        <title>Human intestinal bacterial collection.</title>
        <authorList>
            <person name="Pauvert C."/>
            <person name="Hitch T.C.A."/>
            <person name="Clavel T."/>
        </authorList>
    </citation>
    <scope>NUCLEOTIDE SEQUENCE [LARGE SCALE GENOMIC DNA]</scope>
    <source>
        <strain evidence="2 3">CLA-AP-H27</strain>
    </source>
</reference>
<name>A0ABV1HQH3_9FIRM</name>
<dbReference type="Pfam" id="PF00248">
    <property type="entry name" value="Aldo_ket_red"/>
    <property type="match status" value="1"/>
</dbReference>
<dbReference type="InterPro" id="IPR036812">
    <property type="entry name" value="NAD(P)_OxRdtase_dom_sf"/>
</dbReference>
<dbReference type="InterPro" id="IPR053135">
    <property type="entry name" value="AKR2_Oxidoreductase"/>
</dbReference>
<dbReference type="GO" id="GO:0016491">
    <property type="term" value="F:oxidoreductase activity"/>
    <property type="evidence" value="ECO:0007669"/>
    <property type="project" value="UniProtKB-KW"/>
</dbReference>
<comment type="caution">
    <text evidence="2">The sequence shown here is derived from an EMBL/GenBank/DDBJ whole genome shotgun (WGS) entry which is preliminary data.</text>
</comment>
<dbReference type="InterPro" id="IPR023210">
    <property type="entry name" value="NADP_OxRdtase_dom"/>
</dbReference>
<evidence type="ECO:0000259" key="1">
    <source>
        <dbReference type="Pfam" id="PF00248"/>
    </source>
</evidence>